<proteinExistence type="predicted"/>
<dbReference type="WBParaSite" id="L893_g34017.t1">
    <property type="protein sequence ID" value="L893_g34017.t1"/>
    <property type="gene ID" value="L893_g34017"/>
</dbReference>
<feature type="signal peptide" evidence="3">
    <location>
        <begin position="1"/>
        <end position="22"/>
    </location>
</feature>
<keyword evidence="4" id="KW-1185">Reference proteome</keyword>
<name>A0A1I8A8B2_9BILA</name>
<evidence type="ECO:0000256" key="3">
    <source>
        <dbReference type="SAM" id="SignalP"/>
    </source>
</evidence>
<dbReference type="Proteomes" id="UP000095287">
    <property type="component" value="Unplaced"/>
</dbReference>
<feature type="compositionally biased region" description="Polar residues" evidence="1">
    <location>
        <begin position="288"/>
        <end position="300"/>
    </location>
</feature>
<reference evidence="5" key="1">
    <citation type="submission" date="2016-11" db="UniProtKB">
        <authorList>
            <consortium name="WormBaseParasite"/>
        </authorList>
    </citation>
    <scope>IDENTIFICATION</scope>
</reference>
<feature type="transmembrane region" description="Helical" evidence="2">
    <location>
        <begin position="323"/>
        <end position="342"/>
    </location>
</feature>
<feature type="compositionally biased region" description="Acidic residues" evidence="1">
    <location>
        <begin position="262"/>
        <end position="285"/>
    </location>
</feature>
<protein>
    <submittedName>
        <fullName evidence="5">Activin_recp domain-containing protein</fullName>
    </submittedName>
</protein>
<keyword evidence="2" id="KW-1133">Transmembrane helix</keyword>
<keyword evidence="2" id="KW-0472">Membrane</keyword>
<keyword evidence="3" id="KW-0732">Signal</keyword>
<organism evidence="4 5">
    <name type="scientific">Steinernema glaseri</name>
    <dbReference type="NCBI Taxonomy" id="37863"/>
    <lineage>
        <taxon>Eukaryota</taxon>
        <taxon>Metazoa</taxon>
        <taxon>Ecdysozoa</taxon>
        <taxon>Nematoda</taxon>
        <taxon>Chromadorea</taxon>
        <taxon>Rhabditida</taxon>
        <taxon>Tylenchina</taxon>
        <taxon>Panagrolaimomorpha</taxon>
        <taxon>Strongyloidoidea</taxon>
        <taxon>Steinernematidae</taxon>
        <taxon>Steinernema</taxon>
    </lineage>
</organism>
<evidence type="ECO:0000256" key="1">
    <source>
        <dbReference type="SAM" id="MobiDB-lite"/>
    </source>
</evidence>
<accession>A0A1I8A8B2</accession>
<feature type="chain" id="PRO_5009314378" evidence="3">
    <location>
        <begin position="23"/>
        <end position="343"/>
    </location>
</feature>
<sequence length="343" mass="37030">MRFVVLWSIGFVALALFAECDALSCVRCSFVENNVDDRNCEDRCEGELCFIVVNKFRNATIVAGCAPKPKPKEADLFAKNNLCYTEQQEDALTICGCMLSDLCNDPNMPASEYMKIDDPILKDVYKSAMKGEESRNDTILIHPKLTVEMDDAADASTTTADEDSDDSSNAVGEVEPVAVFSSGNDTQDSEAYSAEAENSRHNVTNDTEISVLPTDDEDVDDDNDGDNSTETQQTPSHPVSISERNDDEPFSMTNMTGVGDVQETELNGDDDGDEDQATDDDAEDETSAKPSHSVSTTQHAITAKGHKKPVPVASASIGDGANSGMLCIISLTAFLLSLAIFMN</sequence>
<feature type="compositionally biased region" description="Polar residues" evidence="1">
    <location>
        <begin position="228"/>
        <end position="239"/>
    </location>
</feature>
<evidence type="ECO:0000313" key="4">
    <source>
        <dbReference type="Proteomes" id="UP000095287"/>
    </source>
</evidence>
<feature type="compositionally biased region" description="Polar residues" evidence="1">
    <location>
        <begin position="181"/>
        <end position="190"/>
    </location>
</feature>
<feature type="region of interest" description="Disordered" evidence="1">
    <location>
        <begin position="176"/>
        <end position="310"/>
    </location>
</feature>
<evidence type="ECO:0000313" key="5">
    <source>
        <dbReference type="WBParaSite" id="L893_g34017.t1"/>
    </source>
</evidence>
<feature type="compositionally biased region" description="Acidic residues" evidence="1">
    <location>
        <begin position="214"/>
        <end position="227"/>
    </location>
</feature>
<dbReference type="AlphaFoldDB" id="A0A1I8A8B2"/>
<evidence type="ECO:0000256" key="2">
    <source>
        <dbReference type="SAM" id="Phobius"/>
    </source>
</evidence>
<keyword evidence="2" id="KW-0812">Transmembrane</keyword>